<organism evidence="1 2">
    <name type="scientific">Hyaloperonospora arabidopsidis (strain Emoy2)</name>
    <name type="common">Downy mildew agent</name>
    <name type="synonym">Peronospora arabidopsidis</name>
    <dbReference type="NCBI Taxonomy" id="559515"/>
    <lineage>
        <taxon>Eukaryota</taxon>
        <taxon>Sar</taxon>
        <taxon>Stramenopiles</taxon>
        <taxon>Oomycota</taxon>
        <taxon>Peronosporomycetes</taxon>
        <taxon>Peronosporales</taxon>
        <taxon>Peronosporaceae</taxon>
        <taxon>Hyaloperonospora</taxon>
    </lineage>
</organism>
<reference evidence="2" key="1">
    <citation type="journal article" date="2010" name="Science">
        <title>Signatures of adaptation to obligate biotrophy in the Hyaloperonospora arabidopsidis genome.</title>
        <authorList>
            <person name="Baxter L."/>
            <person name="Tripathy S."/>
            <person name="Ishaque N."/>
            <person name="Boot N."/>
            <person name="Cabral A."/>
            <person name="Kemen E."/>
            <person name="Thines M."/>
            <person name="Ah-Fong A."/>
            <person name="Anderson R."/>
            <person name="Badejoko W."/>
            <person name="Bittner-Eddy P."/>
            <person name="Boore J.L."/>
            <person name="Chibucos M.C."/>
            <person name="Coates M."/>
            <person name="Dehal P."/>
            <person name="Delehaunty K."/>
            <person name="Dong S."/>
            <person name="Downton P."/>
            <person name="Dumas B."/>
            <person name="Fabro G."/>
            <person name="Fronick C."/>
            <person name="Fuerstenberg S.I."/>
            <person name="Fulton L."/>
            <person name="Gaulin E."/>
            <person name="Govers F."/>
            <person name="Hughes L."/>
            <person name="Humphray S."/>
            <person name="Jiang R.H."/>
            <person name="Judelson H."/>
            <person name="Kamoun S."/>
            <person name="Kyung K."/>
            <person name="Meijer H."/>
            <person name="Minx P."/>
            <person name="Morris P."/>
            <person name="Nelson J."/>
            <person name="Phuntumart V."/>
            <person name="Qutob D."/>
            <person name="Rehmany A."/>
            <person name="Rougon-Cardoso A."/>
            <person name="Ryden P."/>
            <person name="Torto-Alalibo T."/>
            <person name="Studholme D."/>
            <person name="Wang Y."/>
            <person name="Win J."/>
            <person name="Wood J."/>
            <person name="Clifton S.W."/>
            <person name="Rogers J."/>
            <person name="Van den Ackerveken G."/>
            <person name="Jones J.D."/>
            <person name="McDowell J.M."/>
            <person name="Beynon J."/>
            <person name="Tyler B.M."/>
        </authorList>
    </citation>
    <scope>NUCLEOTIDE SEQUENCE [LARGE SCALE GENOMIC DNA]</scope>
    <source>
        <strain evidence="2">Emoy2</strain>
    </source>
</reference>
<evidence type="ECO:0000313" key="2">
    <source>
        <dbReference type="Proteomes" id="UP000011713"/>
    </source>
</evidence>
<name>M4C0Z0_HYAAE</name>
<reference evidence="1" key="2">
    <citation type="submission" date="2015-06" db="UniProtKB">
        <authorList>
            <consortium name="EnsemblProtists"/>
        </authorList>
    </citation>
    <scope>IDENTIFICATION</scope>
    <source>
        <strain evidence="1">Emoy2</strain>
    </source>
</reference>
<dbReference type="VEuPathDB" id="FungiDB:HpaG812694"/>
<evidence type="ECO:0000313" key="1">
    <source>
        <dbReference type="EnsemblProtists" id="HpaP812694"/>
    </source>
</evidence>
<accession>M4C0Z0</accession>
<dbReference type="EnsemblProtists" id="HpaT812694">
    <property type="protein sequence ID" value="HpaP812694"/>
    <property type="gene ID" value="HpaG812694"/>
</dbReference>
<dbReference type="eggNOG" id="ENOG502T0MQ">
    <property type="taxonomic scope" value="Eukaryota"/>
</dbReference>
<dbReference type="HOGENOM" id="CLU_1221676_0_0_1"/>
<protein>
    <submittedName>
        <fullName evidence="1">Uncharacterized protein</fullName>
    </submittedName>
</protein>
<keyword evidence="2" id="KW-1185">Reference proteome</keyword>
<dbReference type="Proteomes" id="UP000011713">
    <property type="component" value="Unassembled WGS sequence"/>
</dbReference>
<sequence>MVTTERSHGWTRIYDRDQRCGRRDRYDSYKAKDLDCGRRGSSIAEFGCGRWAWALSMTNGLKFCWILELRFQQLPKRSLEDCDCNDKQIDVQFIGKSKVFTTSRATVKINLEWEVVYEFEVRIMPHHAGVDLILGTDFMIPAGIRLDLFNATAKLPDEIAIPLLRSVREVDESTHGDEVIGGPTESIDIESLLFEEFQLQSKQPEASIHELLIRRLPALVPTIVYNR</sequence>
<proteinExistence type="predicted"/>
<dbReference type="AlphaFoldDB" id="M4C0Z0"/>
<dbReference type="InParanoid" id="M4C0Z0"/>
<dbReference type="EMBL" id="JH598088">
    <property type="status" value="NOT_ANNOTATED_CDS"/>
    <property type="molecule type" value="Genomic_DNA"/>
</dbReference>